<organism evidence="1">
    <name type="scientific">Desulfobacca acetoxidans</name>
    <dbReference type="NCBI Taxonomy" id="60893"/>
    <lineage>
        <taxon>Bacteria</taxon>
        <taxon>Pseudomonadati</taxon>
        <taxon>Thermodesulfobacteriota</taxon>
        <taxon>Desulfobaccia</taxon>
        <taxon>Desulfobaccales</taxon>
        <taxon>Desulfobaccaceae</taxon>
        <taxon>Desulfobacca</taxon>
    </lineage>
</organism>
<proteinExistence type="predicted"/>
<dbReference type="InterPro" id="IPR036102">
    <property type="entry name" value="OsmC/Ohrsf"/>
</dbReference>
<protein>
    <submittedName>
        <fullName evidence="1">OsmC family peroxiredoxin</fullName>
    </submittedName>
</protein>
<dbReference type="SUPFAM" id="SSF82784">
    <property type="entry name" value="OsmC-like"/>
    <property type="match status" value="1"/>
</dbReference>
<dbReference type="InterPro" id="IPR015946">
    <property type="entry name" value="KH_dom-like_a/b"/>
</dbReference>
<sequence>MEFRLVNGINVDQLFQTIELVKENPGLAAFKFRARNTWVAGTHNRATVKDFYGAFQEDDSREAMVFELDEPPVLCGDNLGANPVEYLLVALSGCLTTSLVAHAATKGISLKKVSSRYEGDLDLRGFLGLSEEVPVGYQTIRVYFSIDADIPEAQKQELVNMAQKYSPVYNTITRGTPVSVLLDK</sequence>
<reference evidence="1" key="1">
    <citation type="journal article" date="2020" name="mSystems">
        <title>Genome- and Community-Level Interaction Insights into Carbon Utilization and Element Cycling Functions of Hydrothermarchaeota in Hydrothermal Sediment.</title>
        <authorList>
            <person name="Zhou Z."/>
            <person name="Liu Y."/>
            <person name="Xu W."/>
            <person name="Pan J."/>
            <person name="Luo Z.H."/>
            <person name="Li M."/>
        </authorList>
    </citation>
    <scope>NUCLEOTIDE SEQUENCE [LARGE SCALE GENOMIC DNA]</scope>
    <source>
        <strain evidence="1">SpSt-897</strain>
    </source>
</reference>
<dbReference type="InterPro" id="IPR003718">
    <property type="entry name" value="OsmC/Ohr_fam"/>
</dbReference>
<dbReference type="Pfam" id="PF02566">
    <property type="entry name" value="OsmC"/>
    <property type="match status" value="1"/>
</dbReference>
<dbReference type="Gene3D" id="3.30.300.20">
    <property type="match status" value="1"/>
</dbReference>
<name>A0A7C3Z239_9BACT</name>
<dbReference type="PANTHER" id="PTHR35368">
    <property type="entry name" value="HYDROPEROXIDE REDUCTASE"/>
    <property type="match status" value="1"/>
</dbReference>
<comment type="caution">
    <text evidence="1">The sequence shown here is derived from an EMBL/GenBank/DDBJ whole genome shotgun (WGS) entry which is preliminary data.</text>
</comment>
<dbReference type="InterPro" id="IPR052924">
    <property type="entry name" value="OsmC/Ohr_hydroprdx_reductase"/>
</dbReference>
<gene>
    <name evidence="1" type="ORF">ENW96_10445</name>
</gene>
<evidence type="ECO:0000313" key="1">
    <source>
        <dbReference type="EMBL" id="HGF34789.1"/>
    </source>
</evidence>
<dbReference type="AlphaFoldDB" id="A0A7C3Z239"/>
<accession>A0A7C3Z239</accession>
<dbReference type="PANTHER" id="PTHR35368:SF1">
    <property type="entry name" value="HYDROPEROXIDE REDUCTASE"/>
    <property type="match status" value="1"/>
</dbReference>
<dbReference type="EMBL" id="DTMF01000256">
    <property type="protein sequence ID" value="HGF34789.1"/>
    <property type="molecule type" value="Genomic_DNA"/>
</dbReference>